<feature type="domain" description="HMA" evidence="9">
    <location>
        <begin position="36"/>
        <end position="101"/>
    </location>
</feature>
<gene>
    <name evidence="10" type="ORF">B0T26DRAFT_479240</name>
</gene>
<evidence type="ECO:0000256" key="6">
    <source>
        <dbReference type="ARBA" id="ARBA00023186"/>
    </source>
</evidence>
<keyword evidence="11" id="KW-1185">Reference proteome</keyword>
<name>A0AA40DKE0_9PEZI</name>
<feature type="region of interest" description="Disordered" evidence="8">
    <location>
        <begin position="1"/>
        <end position="36"/>
    </location>
</feature>
<reference evidence="10" key="1">
    <citation type="submission" date="2023-06" db="EMBL/GenBank/DDBJ databases">
        <title>Genome-scale phylogeny and comparative genomics of the fungal order Sordariales.</title>
        <authorList>
            <consortium name="Lawrence Berkeley National Laboratory"/>
            <person name="Hensen N."/>
            <person name="Bonometti L."/>
            <person name="Westerberg I."/>
            <person name="Brannstrom I.O."/>
            <person name="Guillou S."/>
            <person name="Cros-Aarteil S."/>
            <person name="Calhoun S."/>
            <person name="Haridas S."/>
            <person name="Kuo A."/>
            <person name="Mondo S."/>
            <person name="Pangilinan J."/>
            <person name="Riley R."/>
            <person name="LaButti K."/>
            <person name="Andreopoulos B."/>
            <person name="Lipzen A."/>
            <person name="Chen C."/>
            <person name="Yanf M."/>
            <person name="Daum C."/>
            <person name="Ng V."/>
            <person name="Clum A."/>
            <person name="Steindorff A."/>
            <person name="Ohm R."/>
            <person name="Martin F."/>
            <person name="Silar P."/>
            <person name="Natvig D."/>
            <person name="Lalanne C."/>
            <person name="Gautier V."/>
            <person name="Ament-velasquez S.L."/>
            <person name="Kruys A."/>
            <person name="Hutchinson M.I."/>
            <person name="Powell A.J."/>
            <person name="Barry K."/>
            <person name="Miller A.N."/>
            <person name="Grigoriev I.V."/>
            <person name="Debuchy R."/>
            <person name="Gladieux P."/>
            <person name="Thoren M.H."/>
            <person name="Johannesson H."/>
        </authorList>
    </citation>
    <scope>NUCLEOTIDE SEQUENCE</scope>
    <source>
        <strain evidence="10">SMH2392-1A</strain>
    </source>
</reference>
<comment type="caution">
    <text evidence="10">The sequence shown here is derived from an EMBL/GenBank/DDBJ whole genome shotgun (WGS) entry which is preliminary data.</text>
</comment>
<dbReference type="SUPFAM" id="SSF55008">
    <property type="entry name" value="HMA, heavy metal-associated domain"/>
    <property type="match status" value="1"/>
</dbReference>
<evidence type="ECO:0000256" key="7">
    <source>
        <dbReference type="ARBA" id="ARBA00038171"/>
    </source>
</evidence>
<dbReference type="EMBL" id="JAUIRO010000007">
    <property type="protein sequence ID" value="KAK0706909.1"/>
    <property type="molecule type" value="Genomic_DNA"/>
</dbReference>
<organism evidence="10 11">
    <name type="scientific">Lasiosphaeria miniovina</name>
    <dbReference type="NCBI Taxonomy" id="1954250"/>
    <lineage>
        <taxon>Eukaryota</taxon>
        <taxon>Fungi</taxon>
        <taxon>Dikarya</taxon>
        <taxon>Ascomycota</taxon>
        <taxon>Pezizomycotina</taxon>
        <taxon>Sordariomycetes</taxon>
        <taxon>Sordariomycetidae</taxon>
        <taxon>Sordariales</taxon>
        <taxon>Lasiosphaeriaceae</taxon>
        <taxon>Lasiosphaeria</taxon>
    </lineage>
</organism>
<feature type="compositionally biased region" description="Low complexity" evidence="8">
    <location>
        <begin position="1"/>
        <end position="15"/>
    </location>
</feature>
<dbReference type="Pfam" id="PF00403">
    <property type="entry name" value="HMA"/>
    <property type="match status" value="1"/>
</dbReference>
<dbReference type="FunFam" id="3.30.70.100:FF:000008">
    <property type="entry name" value="Copper transport protein ATOX1"/>
    <property type="match status" value="1"/>
</dbReference>
<dbReference type="PROSITE" id="PS50846">
    <property type="entry name" value="HMA_2"/>
    <property type="match status" value="1"/>
</dbReference>
<keyword evidence="1" id="KW-0813">Transport</keyword>
<keyword evidence="6" id="KW-0143">Chaperone</keyword>
<keyword evidence="4" id="KW-0186">Copper</keyword>
<keyword evidence="3" id="KW-0187">Copper transport</keyword>
<dbReference type="GO" id="GO:0046872">
    <property type="term" value="F:metal ion binding"/>
    <property type="evidence" value="ECO:0007669"/>
    <property type="project" value="UniProtKB-KW"/>
</dbReference>
<dbReference type="Proteomes" id="UP001172101">
    <property type="component" value="Unassembled WGS sequence"/>
</dbReference>
<dbReference type="RefSeq" id="XP_060292003.1">
    <property type="nucleotide sequence ID" value="XM_060435256.1"/>
</dbReference>
<evidence type="ECO:0000313" key="11">
    <source>
        <dbReference type="Proteomes" id="UP001172101"/>
    </source>
</evidence>
<dbReference type="PROSITE" id="PS01047">
    <property type="entry name" value="HMA_1"/>
    <property type="match status" value="1"/>
</dbReference>
<comment type="similarity">
    <text evidence="7">Belongs to the ATX1 family.</text>
</comment>
<accession>A0AA40DKE0</accession>
<dbReference type="InterPro" id="IPR051881">
    <property type="entry name" value="Copper_transport_ATOX1-like"/>
</dbReference>
<dbReference type="GO" id="GO:0006825">
    <property type="term" value="P:copper ion transport"/>
    <property type="evidence" value="ECO:0007669"/>
    <property type="project" value="UniProtKB-KW"/>
</dbReference>
<evidence type="ECO:0000313" key="10">
    <source>
        <dbReference type="EMBL" id="KAK0706909.1"/>
    </source>
</evidence>
<evidence type="ECO:0000256" key="1">
    <source>
        <dbReference type="ARBA" id="ARBA00022448"/>
    </source>
</evidence>
<dbReference type="GO" id="GO:0016531">
    <property type="term" value="F:copper chaperone activity"/>
    <property type="evidence" value="ECO:0007669"/>
    <property type="project" value="TreeGrafter"/>
</dbReference>
<proteinExistence type="inferred from homology"/>
<evidence type="ECO:0000256" key="5">
    <source>
        <dbReference type="ARBA" id="ARBA00023065"/>
    </source>
</evidence>
<evidence type="ECO:0000256" key="2">
    <source>
        <dbReference type="ARBA" id="ARBA00022723"/>
    </source>
</evidence>
<dbReference type="InterPro" id="IPR017969">
    <property type="entry name" value="Heavy-metal-associated_CS"/>
</dbReference>
<evidence type="ECO:0000259" key="9">
    <source>
        <dbReference type="PROSITE" id="PS50846"/>
    </source>
</evidence>
<evidence type="ECO:0000256" key="3">
    <source>
        <dbReference type="ARBA" id="ARBA00022796"/>
    </source>
</evidence>
<keyword evidence="5" id="KW-0406">Ion transport</keyword>
<dbReference type="Gene3D" id="3.30.70.100">
    <property type="match status" value="1"/>
</dbReference>
<dbReference type="PANTHER" id="PTHR46365:SF1">
    <property type="entry name" value="COPPER TRANSPORT PROTEIN ATOX1"/>
    <property type="match status" value="1"/>
</dbReference>
<keyword evidence="2" id="KW-0479">Metal-binding</keyword>
<dbReference type="PANTHER" id="PTHR46365">
    <property type="entry name" value="COPPER TRANSPORT PROTEIN ATOX1"/>
    <property type="match status" value="1"/>
</dbReference>
<evidence type="ECO:0000256" key="4">
    <source>
        <dbReference type="ARBA" id="ARBA00023008"/>
    </source>
</evidence>
<dbReference type="GO" id="GO:0005829">
    <property type="term" value="C:cytosol"/>
    <property type="evidence" value="ECO:0007669"/>
    <property type="project" value="TreeGrafter"/>
</dbReference>
<dbReference type="InterPro" id="IPR036163">
    <property type="entry name" value="HMA_dom_sf"/>
</dbReference>
<evidence type="ECO:0000256" key="8">
    <source>
        <dbReference type="SAM" id="MobiDB-lite"/>
    </source>
</evidence>
<dbReference type="CDD" id="cd00371">
    <property type="entry name" value="HMA"/>
    <property type="match status" value="1"/>
</dbReference>
<dbReference type="AlphaFoldDB" id="A0AA40DKE0"/>
<protein>
    <recommendedName>
        <fullName evidence="9">HMA domain-containing protein</fullName>
    </recommendedName>
</protein>
<dbReference type="InterPro" id="IPR006121">
    <property type="entry name" value="HMA_dom"/>
</dbReference>
<dbReference type="GeneID" id="85318526"/>
<sequence>MSDLPVDAVPAPVDADTPKDTEPAGDTSSPTGDAPEHVYTFNVTMTCGGCSGAVDRVLKRLDGVNKYEVSLADQKATVYAGESLPYDKVLRTIAKTGKKVTKGEADGVEQSVEIAPEA</sequence>